<evidence type="ECO:0000256" key="2">
    <source>
        <dbReference type="ARBA" id="ARBA00004906"/>
    </source>
</evidence>
<dbReference type="OrthoDB" id="1431934at2759"/>
<reference evidence="14 15" key="1">
    <citation type="submission" date="2014-03" db="EMBL/GenBank/DDBJ databases">
        <title>The genome of Kluyveromyces dobzhanskii.</title>
        <authorList>
            <person name="Nystedt B."/>
            <person name="Astrom S."/>
        </authorList>
    </citation>
    <scope>NUCLEOTIDE SEQUENCE [LARGE SCALE GENOMIC DNA]</scope>
    <source>
        <strain evidence="14 15">CBS 2104</strain>
    </source>
</reference>
<keyword evidence="8" id="KW-0833">Ubl conjugation pathway</keyword>
<evidence type="ECO:0000256" key="8">
    <source>
        <dbReference type="ARBA" id="ARBA00022786"/>
    </source>
</evidence>
<dbReference type="EC" id="2.3.2.31" evidence="3"/>
<comment type="pathway">
    <text evidence="2">Protein modification; protein ubiquitination.</text>
</comment>
<dbReference type="InterPro" id="IPR047548">
    <property type="entry name" value="Rcat_RBR_RNF14"/>
</dbReference>
<dbReference type="InterPro" id="IPR002867">
    <property type="entry name" value="IBR_dom"/>
</dbReference>
<dbReference type="Pfam" id="PF01485">
    <property type="entry name" value="IBR"/>
    <property type="match status" value="1"/>
</dbReference>
<dbReference type="Gene3D" id="1.20.120.1750">
    <property type="match status" value="1"/>
</dbReference>
<keyword evidence="7 11" id="KW-0863">Zinc-finger</keyword>
<feature type="domain" description="RING-type" evidence="12">
    <location>
        <begin position="180"/>
        <end position="229"/>
    </location>
</feature>
<dbReference type="GO" id="GO:0016567">
    <property type="term" value="P:protein ubiquitination"/>
    <property type="evidence" value="ECO:0007669"/>
    <property type="project" value="InterPro"/>
</dbReference>
<dbReference type="InterPro" id="IPR013083">
    <property type="entry name" value="Znf_RING/FYVE/PHD"/>
</dbReference>
<dbReference type="CDD" id="cd20354">
    <property type="entry name" value="Rcat_RBR_RNF14"/>
    <property type="match status" value="1"/>
</dbReference>
<dbReference type="InterPro" id="IPR031127">
    <property type="entry name" value="E3_UB_ligase_RBR"/>
</dbReference>
<evidence type="ECO:0000259" key="13">
    <source>
        <dbReference type="PROSITE" id="PS51873"/>
    </source>
</evidence>
<evidence type="ECO:0000313" key="15">
    <source>
        <dbReference type="Proteomes" id="UP000031516"/>
    </source>
</evidence>
<dbReference type="PROSITE" id="PS50089">
    <property type="entry name" value="ZF_RING_2"/>
    <property type="match status" value="1"/>
</dbReference>
<dbReference type="InterPro" id="IPR001841">
    <property type="entry name" value="Znf_RING"/>
</dbReference>
<dbReference type="CDD" id="cd23783">
    <property type="entry name" value="RWD_ScITT1-like"/>
    <property type="match status" value="1"/>
</dbReference>
<dbReference type="GO" id="GO:0061630">
    <property type="term" value="F:ubiquitin protein ligase activity"/>
    <property type="evidence" value="ECO:0007669"/>
    <property type="project" value="UniProtKB-EC"/>
</dbReference>
<comment type="catalytic activity">
    <reaction evidence="1">
        <text>[E2 ubiquitin-conjugating enzyme]-S-ubiquitinyl-L-cysteine + [acceptor protein]-L-lysine = [E2 ubiquitin-conjugating enzyme]-L-cysteine + [acceptor protein]-N(6)-ubiquitinyl-L-lysine.</text>
        <dbReference type="EC" id="2.3.2.31"/>
    </reaction>
</comment>
<evidence type="ECO:0000256" key="1">
    <source>
        <dbReference type="ARBA" id="ARBA00001798"/>
    </source>
</evidence>
<comment type="caution">
    <text evidence="14">The sequence shown here is derived from an EMBL/GenBank/DDBJ whole genome shotgun (WGS) entry which is preliminary data.</text>
</comment>
<evidence type="ECO:0000256" key="4">
    <source>
        <dbReference type="ARBA" id="ARBA00022679"/>
    </source>
</evidence>
<keyword evidence="15" id="KW-1185">Reference proteome</keyword>
<evidence type="ECO:0000256" key="9">
    <source>
        <dbReference type="ARBA" id="ARBA00022833"/>
    </source>
</evidence>
<evidence type="ECO:0000259" key="12">
    <source>
        <dbReference type="PROSITE" id="PS50089"/>
    </source>
</evidence>
<feature type="domain" description="RING-type" evidence="13">
    <location>
        <begin position="176"/>
        <end position="450"/>
    </location>
</feature>
<dbReference type="PROSITE" id="PS51873">
    <property type="entry name" value="TRIAD"/>
    <property type="match status" value="1"/>
</dbReference>
<evidence type="ECO:0000256" key="7">
    <source>
        <dbReference type="ARBA" id="ARBA00022771"/>
    </source>
</evidence>
<keyword evidence="9" id="KW-0862">Zinc</keyword>
<dbReference type="Gene3D" id="3.30.40.10">
    <property type="entry name" value="Zinc/RING finger domain, C3HC4 (zinc finger)"/>
    <property type="match status" value="1"/>
</dbReference>
<keyword evidence="4" id="KW-0808">Transferase</keyword>
<evidence type="ECO:0000256" key="10">
    <source>
        <dbReference type="ARBA" id="ARBA00044508"/>
    </source>
</evidence>
<dbReference type="SUPFAM" id="SSF57850">
    <property type="entry name" value="RING/U-box"/>
    <property type="match status" value="3"/>
</dbReference>
<dbReference type="Proteomes" id="UP000031516">
    <property type="component" value="Unassembled WGS sequence"/>
</dbReference>
<dbReference type="GO" id="GO:0008270">
    <property type="term" value="F:zinc ion binding"/>
    <property type="evidence" value="ECO:0007669"/>
    <property type="project" value="UniProtKB-KW"/>
</dbReference>
<evidence type="ECO:0000256" key="11">
    <source>
        <dbReference type="PROSITE-ProRule" id="PRU00175"/>
    </source>
</evidence>
<dbReference type="PANTHER" id="PTHR11685">
    <property type="entry name" value="RBR FAMILY RING FINGER AND IBR DOMAIN-CONTAINING"/>
    <property type="match status" value="1"/>
</dbReference>
<sequence>MQCASSKITPELKTDLLSQELDLIRCMYPETVIEDKSASRIEGCIEINMLTTSGSLLVKYEEQLTEIEQLFSNNFQFVVRKETYPRYSECLEWTLESSWITAEDMARIKTHISSEFAETTYEGDIPLISMVLDSLSQRALSVLTDDAHMYICHDKAQWESFIKIRDEQEMRNAAYINFRCCICIEEKKGSKMVKLPCNDHFLCRECVKEYYHAMIDEGRIENVRCPECTYKPINLHDFDDFDQLKLSIFTPALSYTFFKGLLAESDINRYERLHKEEAFTKLFQHNPHLCIVCPRCDSWCLKDMFEENMIHCEVCDMVFCADCLHAWHGKQNICGKPKAINTEYLEEYTDECVSPKRKRELEIMFGKRSVILQADAYLATKMLEQALEEQNSCMKKCPKCGTIIEKTEGCNSMRCAICTEPFCFRCGLSLPPSNPYLHFNDIRSPCAGKLFEGMAGVEDV</sequence>
<gene>
    <name evidence="14" type="ORF">KLDO_g554</name>
</gene>
<keyword evidence="6" id="KW-0677">Repeat</keyword>
<dbReference type="SMART" id="SM00647">
    <property type="entry name" value="IBR"/>
    <property type="match status" value="2"/>
</dbReference>
<dbReference type="InterPro" id="IPR044066">
    <property type="entry name" value="TRIAD_supradom"/>
</dbReference>
<evidence type="ECO:0000256" key="3">
    <source>
        <dbReference type="ARBA" id="ARBA00012251"/>
    </source>
</evidence>
<dbReference type="AlphaFoldDB" id="A0A0A8L247"/>
<name>A0A0A8L247_9SACH</name>
<proteinExistence type="inferred from homology"/>
<accession>A0A0A8L247</accession>
<dbReference type="EMBL" id="CCBQ010000012">
    <property type="protein sequence ID" value="CDO92234.1"/>
    <property type="molecule type" value="Genomic_DNA"/>
</dbReference>
<evidence type="ECO:0000256" key="6">
    <source>
        <dbReference type="ARBA" id="ARBA00022737"/>
    </source>
</evidence>
<organism evidence="14 15">
    <name type="scientific">Kluyveromyces dobzhanskii CBS 2104</name>
    <dbReference type="NCBI Taxonomy" id="1427455"/>
    <lineage>
        <taxon>Eukaryota</taxon>
        <taxon>Fungi</taxon>
        <taxon>Dikarya</taxon>
        <taxon>Ascomycota</taxon>
        <taxon>Saccharomycotina</taxon>
        <taxon>Saccharomycetes</taxon>
        <taxon>Saccharomycetales</taxon>
        <taxon>Saccharomycetaceae</taxon>
        <taxon>Kluyveromyces</taxon>
    </lineage>
</organism>
<evidence type="ECO:0000256" key="5">
    <source>
        <dbReference type="ARBA" id="ARBA00022723"/>
    </source>
</evidence>
<comment type="similarity">
    <text evidence="10">Belongs to the RBR family. RNF14 subfamily.</text>
</comment>
<protein>
    <recommendedName>
        <fullName evidence="3">RBR-type E3 ubiquitin transferase</fullName>
        <ecNumber evidence="3">2.3.2.31</ecNumber>
    </recommendedName>
</protein>
<evidence type="ECO:0000313" key="14">
    <source>
        <dbReference type="EMBL" id="CDO92234.1"/>
    </source>
</evidence>
<keyword evidence="5" id="KW-0479">Metal-binding</keyword>